<dbReference type="AlphaFoldDB" id="A0A5M3XNT3"/>
<dbReference type="Proteomes" id="UP000377595">
    <property type="component" value="Unassembled WGS sequence"/>
</dbReference>
<evidence type="ECO:0000313" key="2">
    <source>
        <dbReference type="EMBL" id="GES19878.1"/>
    </source>
</evidence>
<sequence>MNRTKTVWRLLGGAIALVSLVALVAAVIRAVNIAAEVNIADVAAVLLAATGTTLGVLAWVRGPARSAAGSGTPRGDGPDILRYDSEREADPFAEWGYHIAFGRNKDDIWRTSISTAGRTATIRSLTHDSVGLNKLLPFISGAIEFEYQVVESDPTDRYLYFALIPMQQSRSGLRELGGAVWADPQNPRSPFRIREFVPPSHYGDDQWHTLRMPFDFAKFGDVSSTIFAPRMNEGIDQRANGTVIIRKVRVWQS</sequence>
<protein>
    <submittedName>
        <fullName evidence="2">Uncharacterized protein</fullName>
    </submittedName>
</protein>
<dbReference type="OrthoDB" id="127785at2"/>
<gene>
    <name evidence="2" type="ORF">Aple_027740</name>
</gene>
<comment type="caution">
    <text evidence="2">The sequence shown here is derived from an EMBL/GenBank/DDBJ whole genome shotgun (WGS) entry which is preliminary data.</text>
</comment>
<evidence type="ECO:0000313" key="3">
    <source>
        <dbReference type="Proteomes" id="UP000377595"/>
    </source>
</evidence>
<keyword evidence="1" id="KW-0472">Membrane</keyword>
<dbReference type="RefSeq" id="WP_155344922.1">
    <property type="nucleotide sequence ID" value="NZ_BAAAHM010000023.1"/>
</dbReference>
<dbReference type="EMBL" id="BLAF01000013">
    <property type="protein sequence ID" value="GES19878.1"/>
    <property type="molecule type" value="Genomic_DNA"/>
</dbReference>
<organism evidence="2 3">
    <name type="scientific">Acrocarpospora pleiomorpha</name>
    <dbReference type="NCBI Taxonomy" id="90975"/>
    <lineage>
        <taxon>Bacteria</taxon>
        <taxon>Bacillati</taxon>
        <taxon>Actinomycetota</taxon>
        <taxon>Actinomycetes</taxon>
        <taxon>Streptosporangiales</taxon>
        <taxon>Streptosporangiaceae</taxon>
        <taxon>Acrocarpospora</taxon>
    </lineage>
</organism>
<keyword evidence="1" id="KW-1133">Transmembrane helix</keyword>
<reference evidence="2 3" key="1">
    <citation type="submission" date="2019-10" db="EMBL/GenBank/DDBJ databases">
        <title>Whole genome shotgun sequence of Acrocarpospora pleiomorpha NBRC 16267.</title>
        <authorList>
            <person name="Ichikawa N."/>
            <person name="Kimura A."/>
            <person name="Kitahashi Y."/>
            <person name="Komaki H."/>
            <person name="Oguchi A."/>
        </authorList>
    </citation>
    <scope>NUCLEOTIDE SEQUENCE [LARGE SCALE GENOMIC DNA]</scope>
    <source>
        <strain evidence="2 3">NBRC 16267</strain>
    </source>
</reference>
<evidence type="ECO:0000256" key="1">
    <source>
        <dbReference type="SAM" id="Phobius"/>
    </source>
</evidence>
<feature type="transmembrane region" description="Helical" evidence="1">
    <location>
        <begin position="42"/>
        <end position="60"/>
    </location>
</feature>
<proteinExistence type="predicted"/>
<keyword evidence="1" id="KW-0812">Transmembrane</keyword>
<accession>A0A5M3XNT3</accession>
<keyword evidence="3" id="KW-1185">Reference proteome</keyword>
<name>A0A5M3XNT3_9ACTN</name>